<evidence type="ECO:0000256" key="1">
    <source>
        <dbReference type="SAM" id="Coils"/>
    </source>
</evidence>
<feature type="compositionally biased region" description="Acidic residues" evidence="2">
    <location>
        <begin position="170"/>
        <end position="182"/>
    </location>
</feature>
<proteinExistence type="predicted"/>
<name>A0AAV1PMM3_SCOSC</name>
<evidence type="ECO:0000256" key="2">
    <source>
        <dbReference type="SAM" id="MobiDB-lite"/>
    </source>
</evidence>
<dbReference type="PANTHER" id="PTHR14817">
    <property type="entry name" value="COILED-COIL DOMAIN-CONTAINING PROTEIN 15"/>
    <property type="match status" value="1"/>
</dbReference>
<evidence type="ECO:0000313" key="3">
    <source>
        <dbReference type="EMBL" id="CAK6973161.1"/>
    </source>
</evidence>
<dbReference type="GO" id="GO:0005813">
    <property type="term" value="C:centrosome"/>
    <property type="evidence" value="ECO:0007669"/>
    <property type="project" value="TreeGrafter"/>
</dbReference>
<dbReference type="PANTHER" id="PTHR14817:SF2">
    <property type="entry name" value="COILED-COIL DOMAIN-CONTAINING PROTEIN 15"/>
    <property type="match status" value="1"/>
</dbReference>
<dbReference type="Proteomes" id="UP001314229">
    <property type="component" value="Unassembled WGS sequence"/>
</dbReference>
<comment type="caution">
    <text evidence="3">The sequence shown here is derived from an EMBL/GenBank/DDBJ whole genome shotgun (WGS) entry which is preliminary data.</text>
</comment>
<evidence type="ECO:0000313" key="4">
    <source>
        <dbReference type="Proteomes" id="UP001314229"/>
    </source>
</evidence>
<dbReference type="InterPro" id="IPR037693">
    <property type="entry name" value="CCDC15"/>
</dbReference>
<feature type="region of interest" description="Disordered" evidence="2">
    <location>
        <begin position="1"/>
        <end position="27"/>
    </location>
</feature>
<feature type="compositionally biased region" description="Polar residues" evidence="2">
    <location>
        <begin position="1"/>
        <end position="11"/>
    </location>
</feature>
<keyword evidence="4" id="KW-1185">Reference proteome</keyword>
<feature type="coiled-coil region" evidence="1">
    <location>
        <begin position="283"/>
        <end position="343"/>
    </location>
</feature>
<protein>
    <submittedName>
        <fullName evidence="3">Coiled-coil domain-containing protein 15 isoform X1</fullName>
    </submittedName>
</protein>
<feature type="region of interest" description="Disordered" evidence="2">
    <location>
        <begin position="141"/>
        <end position="182"/>
    </location>
</feature>
<organism evidence="3 4">
    <name type="scientific">Scomber scombrus</name>
    <name type="common">Atlantic mackerel</name>
    <name type="synonym">Scomber vernalis</name>
    <dbReference type="NCBI Taxonomy" id="13677"/>
    <lineage>
        <taxon>Eukaryota</taxon>
        <taxon>Metazoa</taxon>
        <taxon>Chordata</taxon>
        <taxon>Craniata</taxon>
        <taxon>Vertebrata</taxon>
        <taxon>Euteleostomi</taxon>
        <taxon>Actinopterygii</taxon>
        <taxon>Neopterygii</taxon>
        <taxon>Teleostei</taxon>
        <taxon>Neoteleostei</taxon>
        <taxon>Acanthomorphata</taxon>
        <taxon>Pelagiaria</taxon>
        <taxon>Scombriformes</taxon>
        <taxon>Scombridae</taxon>
        <taxon>Scomber</taxon>
    </lineage>
</organism>
<keyword evidence="1" id="KW-0175">Coiled coil</keyword>
<dbReference type="AlphaFoldDB" id="A0AAV1PMM3"/>
<accession>A0AAV1PMM3</accession>
<dbReference type="EMBL" id="CAWUFR010000223">
    <property type="protein sequence ID" value="CAK6973161.1"/>
    <property type="molecule type" value="Genomic_DNA"/>
</dbReference>
<gene>
    <name evidence="3" type="ORF">FSCOSCO3_A037608</name>
</gene>
<sequence>MSASRVITSTAVRRKAEVSRSMKPRGANKVLAERNQAVVAVGAWVEGGEDIPEHPSELALLTDELQAEKKRENEESLRRFQDEVRHRVAQVSKKRQQFPKTDSVREKHFSRLMERSSKEPSEGMRQVRLRLAACRMIPQGEVTSDLPGGEWNISPSRHKDKSHVPRAEQEVEDDEEEEEGDDLLFSSQHECPLVQQNISSGTFHHSLVSERELWDTGRSQPDPRFKSSLRDPQVLWPLAEQEELKRQRQSQFLMHRRLYMNIEREQVKENKQHRKHLKRTARIKAEKEQIRQEEERKLERARQLADARQKLEERELLILERLKLEEEERAVELERRKKQEKGKVAARFIEALRAQMKQRLSQEKLELPPLCCCASSFWDSHPDTCANNCVFHNNPKAYAQALHSAMLSLDLQ</sequence>
<reference evidence="3 4" key="1">
    <citation type="submission" date="2024-01" db="EMBL/GenBank/DDBJ databases">
        <authorList>
            <person name="Alioto T."/>
            <person name="Alioto T."/>
            <person name="Gomez Garrido J."/>
        </authorList>
    </citation>
    <scope>NUCLEOTIDE SEQUENCE [LARGE SCALE GENOMIC DNA]</scope>
</reference>